<protein>
    <recommendedName>
        <fullName evidence="2">CHASE domain-containing protein</fullName>
    </recommendedName>
</protein>
<keyword evidence="4" id="KW-1185">Reference proteome</keyword>
<dbReference type="InterPro" id="IPR006189">
    <property type="entry name" value="CHASE_dom"/>
</dbReference>
<evidence type="ECO:0000313" key="3">
    <source>
        <dbReference type="EMBL" id="GGM81070.1"/>
    </source>
</evidence>
<feature type="signal peptide" evidence="1">
    <location>
        <begin position="1"/>
        <end position="25"/>
    </location>
</feature>
<dbReference type="Proteomes" id="UP000642070">
    <property type="component" value="Unassembled WGS sequence"/>
</dbReference>
<accession>A0A917UE69</accession>
<name>A0A917UE69_9ACTN</name>
<organism evidence="3 4">
    <name type="scientific">Dactylosporangium sucinum</name>
    <dbReference type="NCBI Taxonomy" id="1424081"/>
    <lineage>
        <taxon>Bacteria</taxon>
        <taxon>Bacillati</taxon>
        <taxon>Actinomycetota</taxon>
        <taxon>Actinomycetes</taxon>
        <taxon>Micromonosporales</taxon>
        <taxon>Micromonosporaceae</taxon>
        <taxon>Dactylosporangium</taxon>
    </lineage>
</organism>
<feature type="domain" description="CHASE" evidence="2">
    <location>
        <begin position="77"/>
        <end position="185"/>
    </location>
</feature>
<reference evidence="3" key="1">
    <citation type="journal article" date="2014" name="Int. J. Syst. Evol. Microbiol.">
        <title>Complete genome sequence of Corynebacterium casei LMG S-19264T (=DSM 44701T), isolated from a smear-ripened cheese.</title>
        <authorList>
            <consortium name="US DOE Joint Genome Institute (JGI-PGF)"/>
            <person name="Walter F."/>
            <person name="Albersmeier A."/>
            <person name="Kalinowski J."/>
            <person name="Ruckert C."/>
        </authorList>
    </citation>
    <scope>NUCLEOTIDE SEQUENCE</scope>
    <source>
        <strain evidence="3">JCM 19831</strain>
    </source>
</reference>
<dbReference type="EMBL" id="BMPI01000085">
    <property type="protein sequence ID" value="GGM81070.1"/>
    <property type="molecule type" value="Genomic_DNA"/>
</dbReference>
<evidence type="ECO:0000313" key="4">
    <source>
        <dbReference type="Proteomes" id="UP000642070"/>
    </source>
</evidence>
<dbReference type="GO" id="GO:0003824">
    <property type="term" value="F:catalytic activity"/>
    <property type="evidence" value="ECO:0007669"/>
    <property type="project" value="UniProtKB-ARBA"/>
</dbReference>
<dbReference type="Pfam" id="PF03924">
    <property type="entry name" value="CHASE"/>
    <property type="match status" value="1"/>
</dbReference>
<dbReference type="RefSeq" id="WP_190256972.1">
    <property type="nucleotide sequence ID" value="NZ_BMPI01000085.1"/>
</dbReference>
<feature type="chain" id="PRO_5039488277" description="CHASE domain-containing protein" evidence="1">
    <location>
        <begin position="26"/>
        <end position="193"/>
    </location>
</feature>
<keyword evidence="1" id="KW-0732">Signal</keyword>
<reference evidence="3" key="2">
    <citation type="submission" date="2020-09" db="EMBL/GenBank/DDBJ databases">
        <authorList>
            <person name="Sun Q."/>
            <person name="Ohkuma M."/>
        </authorList>
    </citation>
    <scope>NUCLEOTIDE SEQUENCE</scope>
    <source>
        <strain evidence="3">JCM 19831</strain>
    </source>
</reference>
<gene>
    <name evidence="3" type="ORF">GCM10007977_098100</name>
</gene>
<proteinExistence type="predicted"/>
<sequence length="193" mass="19819">MPLRGSGFVAAVTALVAAVGLGVSAAATAVAGRQAADARQQFAERSALAAAATAGVAGRYTDTVAALAAALGAYEPLTRTKFEQAVAPIERMELAGATNVVYVATASDAQIPAAQALWRDRGAEGLTLRASGAGEHHFVVFNHILDGRSEPRIGIDTRQSAEVTAAVLRSRATGSVSASDPYHFIIDQQLPHA</sequence>
<evidence type="ECO:0000256" key="1">
    <source>
        <dbReference type="SAM" id="SignalP"/>
    </source>
</evidence>
<evidence type="ECO:0000259" key="2">
    <source>
        <dbReference type="Pfam" id="PF03924"/>
    </source>
</evidence>
<dbReference type="AlphaFoldDB" id="A0A917UE69"/>
<comment type="caution">
    <text evidence="3">The sequence shown here is derived from an EMBL/GenBank/DDBJ whole genome shotgun (WGS) entry which is preliminary data.</text>
</comment>